<proteinExistence type="predicted"/>
<dbReference type="EMBL" id="LS483468">
    <property type="protein sequence ID" value="SQI38535.1"/>
    <property type="molecule type" value="Genomic_DNA"/>
</dbReference>
<evidence type="ECO:0000313" key="3">
    <source>
        <dbReference type="Proteomes" id="UP000249091"/>
    </source>
</evidence>
<gene>
    <name evidence="2" type="ORF">NCTC10994_03945</name>
</gene>
<keyword evidence="3" id="KW-1185">Reference proteome</keyword>
<keyword evidence="1" id="KW-0812">Transmembrane</keyword>
<evidence type="ECO:0008006" key="4">
    <source>
        <dbReference type="Google" id="ProtNLM"/>
    </source>
</evidence>
<organism evidence="2 3">
    <name type="scientific">Rhodococcus coprophilus</name>
    <dbReference type="NCBI Taxonomy" id="38310"/>
    <lineage>
        <taxon>Bacteria</taxon>
        <taxon>Bacillati</taxon>
        <taxon>Actinomycetota</taxon>
        <taxon>Actinomycetes</taxon>
        <taxon>Mycobacteriales</taxon>
        <taxon>Nocardiaceae</taxon>
        <taxon>Rhodococcus</taxon>
    </lineage>
</organism>
<feature type="transmembrane region" description="Helical" evidence="1">
    <location>
        <begin position="83"/>
        <end position="101"/>
    </location>
</feature>
<feature type="transmembrane region" description="Helical" evidence="1">
    <location>
        <begin position="33"/>
        <end position="52"/>
    </location>
</feature>
<keyword evidence="1" id="KW-1133">Transmembrane helix</keyword>
<feature type="transmembrane region" description="Helical" evidence="1">
    <location>
        <begin position="59"/>
        <end position="77"/>
    </location>
</feature>
<sequence length="122" mass="13072">MLEGVIAIGFAVYSVIRAWSGDHDQSVSNGYGLALWLSILFGGVLAAGIGLLRGAHWGRAIAIVAQLLLLPVVWSLLTDSNQVVLGLLMGLIVVPTLVLLFSPATTQWLATEYVPEDDEDDR</sequence>
<reference evidence="2 3" key="1">
    <citation type="submission" date="2018-06" db="EMBL/GenBank/DDBJ databases">
        <authorList>
            <consortium name="Pathogen Informatics"/>
            <person name="Doyle S."/>
        </authorList>
    </citation>
    <scope>NUCLEOTIDE SEQUENCE [LARGE SCALE GENOMIC DNA]</scope>
    <source>
        <strain evidence="2 3">NCTC10994</strain>
    </source>
</reference>
<evidence type="ECO:0000313" key="2">
    <source>
        <dbReference type="EMBL" id="SQI38535.1"/>
    </source>
</evidence>
<dbReference type="STRING" id="1219011.GCA_001895045_01463"/>
<evidence type="ECO:0000256" key="1">
    <source>
        <dbReference type="SAM" id="Phobius"/>
    </source>
</evidence>
<keyword evidence="1" id="KW-0472">Membrane</keyword>
<name>A0A2X4XF78_9NOCA</name>
<dbReference type="AlphaFoldDB" id="A0A2X4XF78"/>
<dbReference type="Proteomes" id="UP000249091">
    <property type="component" value="Chromosome 1"/>
</dbReference>
<accession>A0A2X4XF78</accession>
<protein>
    <recommendedName>
        <fullName evidence="4">Integral membrane protein</fullName>
    </recommendedName>
</protein>
<dbReference type="KEGG" id="rcr:NCTC10994_03945"/>